<comment type="subcellular location">
    <subcellularLocation>
        <location evidence="1">Cytoplasm</location>
    </subcellularLocation>
</comment>
<feature type="region of interest" description="Disordered" evidence="6">
    <location>
        <begin position="176"/>
        <end position="222"/>
    </location>
</feature>
<dbReference type="InterPro" id="IPR035979">
    <property type="entry name" value="RBD_domain_sf"/>
</dbReference>
<dbReference type="CDD" id="cd12325">
    <property type="entry name" value="RRM1_hnRNPA_hnRNPD_like"/>
    <property type="match status" value="1"/>
</dbReference>
<feature type="region of interest" description="Disordered" evidence="6">
    <location>
        <begin position="290"/>
        <end position="432"/>
    </location>
</feature>
<dbReference type="Proteomes" id="UP001151699">
    <property type="component" value="Chromosome B"/>
</dbReference>
<dbReference type="GO" id="GO:0003729">
    <property type="term" value="F:mRNA binding"/>
    <property type="evidence" value="ECO:0007669"/>
    <property type="project" value="TreeGrafter"/>
</dbReference>
<organism evidence="8 9">
    <name type="scientific">Pseudolycoriella hygida</name>
    <dbReference type="NCBI Taxonomy" id="35572"/>
    <lineage>
        <taxon>Eukaryota</taxon>
        <taxon>Metazoa</taxon>
        <taxon>Ecdysozoa</taxon>
        <taxon>Arthropoda</taxon>
        <taxon>Hexapoda</taxon>
        <taxon>Insecta</taxon>
        <taxon>Pterygota</taxon>
        <taxon>Neoptera</taxon>
        <taxon>Endopterygota</taxon>
        <taxon>Diptera</taxon>
        <taxon>Nematocera</taxon>
        <taxon>Sciaroidea</taxon>
        <taxon>Sciaridae</taxon>
        <taxon>Pseudolycoriella</taxon>
    </lineage>
</organism>
<dbReference type="Gene3D" id="3.30.70.330">
    <property type="match status" value="2"/>
</dbReference>
<evidence type="ECO:0000259" key="7">
    <source>
        <dbReference type="PROSITE" id="PS50102"/>
    </source>
</evidence>
<feature type="compositionally biased region" description="Low complexity" evidence="6">
    <location>
        <begin position="377"/>
        <end position="398"/>
    </location>
</feature>
<reference evidence="8" key="1">
    <citation type="submission" date="2022-07" db="EMBL/GenBank/DDBJ databases">
        <authorList>
            <person name="Trinca V."/>
            <person name="Uliana J.V.C."/>
            <person name="Torres T.T."/>
            <person name="Ward R.J."/>
            <person name="Monesi N."/>
        </authorList>
    </citation>
    <scope>NUCLEOTIDE SEQUENCE</scope>
    <source>
        <strain evidence="8">HSMRA1968</strain>
        <tissue evidence="8">Whole embryos</tissue>
    </source>
</reference>
<feature type="compositionally biased region" description="Polar residues" evidence="6">
    <location>
        <begin position="303"/>
        <end position="318"/>
    </location>
</feature>
<name>A0A9Q0S1H9_9DIPT</name>
<proteinExistence type="predicted"/>
<keyword evidence="9" id="KW-1185">Reference proteome</keyword>
<accession>A0A9Q0S1H9</accession>
<evidence type="ECO:0000256" key="3">
    <source>
        <dbReference type="ARBA" id="ARBA00022737"/>
    </source>
</evidence>
<dbReference type="InterPro" id="IPR000504">
    <property type="entry name" value="RRM_dom"/>
</dbReference>
<feature type="compositionally biased region" description="Low complexity" evidence="6">
    <location>
        <begin position="354"/>
        <end position="364"/>
    </location>
</feature>
<feature type="compositionally biased region" description="Basic and acidic residues" evidence="6">
    <location>
        <begin position="178"/>
        <end position="187"/>
    </location>
</feature>
<dbReference type="GO" id="GO:1990904">
    <property type="term" value="C:ribonucleoprotein complex"/>
    <property type="evidence" value="ECO:0007669"/>
    <property type="project" value="UniProtKB-KW"/>
</dbReference>
<dbReference type="FunFam" id="3.30.70.330:FF:000427">
    <property type="entry name" value="Heterogeneous nuclear ribonucleoprotein 27C"/>
    <property type="match status" value="1"/>
</dbReference>
<dbReference type="PANTHER" id="PTHR48032">
    <property type="entry name" value="RNA-BINDING PROTEIN MUSASHI HOMOLOG RBP6"/>
    <property type="match status" value="1"/>
</dbReference>
<dbReference type="SMART" id="SM00360">
    <property type="entry name" value="RRM"/>
    <property type="match status" value="2"/>
</dbReference>
<evidence type="ECO:0000256" key="2">
    <source>
        <dbReference type="ARBA" id="ARBA00022490"/>
    </source>
</evidence>
<dbReference type="OrthoDB" id="1875751at2759"/>
<evidence type="ECO:0000256" key="1">
    <source>
        <dbReference type="ARBA" id="ARBA00004496"/>
    </source>
</evidence>
<dbReference type="Pfam" id="PF00076">
    <property type="entry name" value="RRM_1"/>
    <property type="match status" value="2"/>
</dbReference>
<dbReference type="GO" id="GO:0006417">
    <property type="term" value="P:regulation of translation"/>
    <property type="evidence" value="ECO:0007669"/>
    <property type="project" value="TreeGrafter"/>
</dbReference>
<evidence type="ECO:0000256" key="6">
    <source>
        <dbReference type="SAM" id="MobiDB-lite"/>
    </source>
</evidence>
<feature type="domain" description="RRM" evidence="7">
    <location>
        <begin position="108"/>
        <end position="185"/>
    </location>
</feature>
<sequence length="432" mass="46711">MRIGPIGTDNMMDDDEKGKLFVGGLSWETTHDNLQRFFTRFGEVIDCVVMKNNDSGRSRGFGFVTFADPQNVTNVLNSGPHQLDGRTIDPKPCNPRTLQKPKKGGGFPKVFLGGLPSNVTETDLRSFFSHYGKVMEVVIMYDQEKKKSRGFGFLSFEDDASVDRVTREHYINLNGKQVEIKKAEPRDGSGGSKGQNDNGQWGQPQGTPMGMMQGPNGQIGGPPMNMAMGAPNMMQGYQAAWGTSQQQGYGYGANAPASYPNWGAPPGPQQWNNYPAAQQQPNYNNYEMSYSSTGQGGATSGSWNSWMPQQNSSGTAGTDSRRVLKRRFSQTDDRKSSQRTLKVVRTSGDMYSRGQSGAGAPTAGGPTGMPPSGPGGISSSKSASDYSNYGGYGSYSNDQASSYGPRTYGNIGASQQSGYAAPQEDEFLKQPY</sequence>
<feature type="domain" description="RRM" evidence="7">
    <location>
        <begin position="18"/>
        <end position="99"/>
    </location>
</feature>
<dbReference type="SUPFAM" id="SSF54928">
    <property type="entry name" value="RNA-binding domain, RBD"/>
    <property type="match status" value="2"/>
</dbReference>
<dbReference type="PROSITE" id="PS50102">
    <property type="entry name" value="RRM"/>
    <property type="match status" value="2"/>
</dbReference>
<dbReference type="AlphaFoldDB" id="A0A9Q0S1H9"/>
<dbReference type="GO" id="GO:0005737">
    <property type="term" value="C:cytoplasm"/>
    <property type="evidence" value="ECO:0007669"/>
    <property type="project" value="UniProtKB-SubCell"/>
</dbReference>
<dbReference type="InterPro" id="IPR012677">
    <property type="entry name" value="Nucleotide-bd_a/b_plait_sf"/>
</dbReference>
<keyword evidence="3" id="KW-0677">Repeat</keyword>
<evidence type="ECO:0000313" key="8">
    <source>
        <dbReference type="EMBL" id="KAJ6641024.1"/>
    </source>
</evidence>
<evidence type="ECO:0000313" key="9">
    <source>
        <dbReference type="Proteomes" id="UP001151699"/>
    </source>
</evidence>
<dbReference type="PANTHER" id="PTHR48032:SF18">
    <property type="entry name" value="RRM DOMAIN-CONTAINING PROTEIN"/>
    <property type="match status" value="1"/>
</dbReference>
<comment type="caution">
    <text evidence="8">The sequence shown here is derived from an EMBL/GenBank/DDBJ whole genome shotgun (WGS) entry which is preliminary data.</text>
</comment>
<feature type="compositionally biased region" description="Polar residues" evidence="6">
    <location>
        <begin position="194"/>
        <end position="206"/>
    </location>
</feature>
<keyword evidence="2" id="KW-0963">Cytoplasm</keyword>
<keyword evidence="8" id="KW-0687">Ribonucleoprotein</keyword>
<keyword evidence="4 5" id="KW-0694">RNA-binding</keyword>
<dbReference type="EMBL" id="WJQU01000002">
    <property type="protein sequence ID" value="KAJ6641024.1"/>
    <property type="molecule type" value="Genomic_DNA"/>
</dbReference>
<protein>
    <submittedName>
        <fullName evidence="8">Heterogeneous nuclear ribonucleoprotein 27C</fullName>
    </submittedName>
</protein>
<gene>
    <name evidence="8" type="primary">Hrb27C_1</name>
    <name evidence="8" type="ORF">Bhyg_05957</name>
</gene>
<evidence type="ECO:0000256" key="4">
    <source>
        <dbReference type="ARBA" id="ARBA00022884"/>
    </source>
</evidence>
<evidence type="ECO:0000256" key="5">
    <source>
        <dbReference type="PROSITE-ProRule" id="PRU00176"/>
    </source>
</evidence>